<dbReference type="OrthoDB" id="2505956at2759"/>
<gene>
    <name evidence="2" type="ORF">PGT21_028980</name>
</gene>
<keyword evidence="3" id="KW-1185">Reference proteome</keyword>
<reference evidence="2 3" key="1">
    <citation type="submission" date="2019-05" db="EMBL/GenBank/DDBJ databases">
        <title>Emergence of the Ug99 lineage of the wheat stem rust pathogen through somatic hybridization.</title>
        <authorList>
            <person name="Li F."/>
            <person name="Upadhyaya N.M."/>
            <person name="Sperschneider J."/>
            <person name="Matny O."/>
            <person name="Nguyen-Phuc H."/>
            <person name="Mago R."/>
            <person name="Raley C."/>
            <person name="Miller M.E."/>
            <person name="Silverstein K.A.T."/>
            <person name="Henningsen E."/>
            <person name="Hirsch C.D."/>
            <person name="Visser B."/>
            <person name="Pretorius Z.A."/>
            <person name="Steffenson B.J."/>
            <person name="Schwessinger B."/>
            <person name="Dodds P.N."/>
            <person name="Figueroa M."/>
        </authorList>
    </citation>
    <scope>NUCLEOTIDE SEQUENCE [LARGE SCALE GENOMIC DNA]</scope>
    <source>
        <strain evidence="2">21-0</strain>
    </source>
</reference>
<proteinExistence type="predicted"/>
<feature type="region of interest" description="Disordered" evidence="1">
    <location>
        <begin position="82"/>
        <end position="108"/>
    </location>
</feature>
<sequence length="108" mass="11370">MSAVDMYVAEGSLPHQVDPTLTRLTSLVESLVARLDNLERAVAAKPAPPAQTQRQDSFNTLLVRFEEIASNLSRLEKKVEDLSSSNGPAAAAATVLPPKSISNGPGGS</sequence>
<accession>A0A5B0MXM5</accession>
<evidence type="ECO:0000313" key="3">
    <source>
        <dbReference type="Proteomes" id="UP000324748"/>
    </source>
</evidence>
<dbReference type="EMBL" id="VSWC01000131">
    <property type="protein sequence ID" value="KAA1081083.1"/>
    <property type="molecule type" value="Genomic_DNA"/>
</dbReference>
<evidence type="ECO:0000256" key="1">
    <source>
        <dbReference type="SAM" id="MobiDB-lite"/>
    </source>
</evidence>
<name>A0A5B0MXM5_PUCGR</name>
<dbReference type="Proteomes" id="UP000324748">
    <property type="component" value="Unassembled WGS sequence"/>
</dbReference>
<organism evidence="2 3">
    <name type="scientific">Puccinia graminis f. sp. tritici</name>
    <dbReference type="NCBI Taxonomy" id="56615"/>
    <lineage>
        <taxon>Eukaryota</taxon>
        <taxon>Fungi</taxon>
        <taxon>Dikarya</taxon>
        <taxon>Basidiomycota</taxon>
        <taxon>Pucciniomycotina</taxon>
        <taxon>Pucciniomycetes</taxon>
        <taxon>Pucciniales</taxon>
        <taxon>Pucciniaceae</taxon>
        <taxon>Puccinia</taxon>
    </lineage>
</organism>
<evidence type="ECO:0000313" key="2">
    <source>
        <dbReference type="EMBL" id="KAA1081083.1"/>
    </source>
</evidence>
<dbReference type="AlphaFoldDB" id="A0A5B0MXM5"/>
<protein>
    <submittedName>
        <fullName evidence="2">Uncharacterized protein</fullName>
    </submittedName>
</protein>
<comment type="caution">
    <text evidence="2">The sequence shown here is derived from an EMBL/GenBank/DDBJ whole genome shotgun (WGS) entry which is preliminary data.</text>
</comment>